<proteinExistence type="predicted"/>
<evidence type="ECO:0000256" key="6">
    <source>
        <dbReference type="PROSITE-ProRule" id="PRU10141"/>
    </source>
</evidence>
<dbReference type="SUPFAM" id="SSF56112">
    <property type="entry name" value="Protein kinase-like (PK-like)"/>
    <property type="match status" value="1"/>
</dbReference>
<dbReference type="InterPro" id="IPR008271">
    <property type="entry name" value="Ser/Thr_kinase_AS"/>
</dbReference>
<dbReference type="RefSeq" id="XP_010915267.1">
    <property type="nucleotide sequence ID" value="XM_010916965.3"/>
</dbReference>
<evidence type="ECO:0000313" key="10">
    <source>
        <dbReference type="Proteomes" id="UP000504607"/>
    </source>
</evidence>
<keyword evidence="10" id="KW-1185">Reference proteome</keyword>
<feature type="binding site" evidence="6">
    <location>
        <position position="703"/>
    </location>
    <ligand>
        <name>ATP</name>
        <dbReference type="ChEBI" id="CHEBI:30616"/>
    </ligand>
</feature>
<keyword evidence="2" id="KW-0808">Transferase</keyword>
<dbReference type="InterPro" id="IPR011009">
    <property type="entry name" value="Kinase-like_dom_sf"/>
</dbReference>
<evidence type="ECO:0000256" key="1">
    <source>
        <dbReference type="ARBA" id="ARBA00022527"/>
    </source>
</evidence>
<protein>
    <submittedName>
        <fullName evidence="11">Receptor-like serine/threonine-protein kinase ALE2 isoform X1</fullName>
    </submittedName>
</protein>
<feature type="compositionally biased region" description="Polar residues" evidence="7">
    <location>
        <begin position="321"/>
        <end position="335"/>
    </location>
</feature>
<feature type="compositionally biased region" description="Pro residues" evidence="7">
    <location>
        <begin position="356"/>
        <end position="366"/>
    </location>
</feature>
<dbReference type="InterPro" id="IPR017441">
    <property type="entry name" value="Protein_kinase_ATP_BS"/>
</dbReference>
<keyword evidence="1" id="KW-0723">Serine/threonine-protein kinase</keyword>
<evidence type="ECO:0000256" key="7">
    <source>
        <dbReference type="SAM" id="MobiDB-lite"/>
    </source>
</evidence>
<feature type="transmembrane region" description="Helical" evidence="8">
    <location>
        <begin position="12"/>
        <end position="36"/>
    </location>
</feature>
<feature type="compositionally biased region" description="Polar residues" evidence="7">
    <location>
        <begin position="378"/>
        <end position="402"/>
    </location>
</feature>
<feature type="domain" description="Protein kinase" evidence="9">
    <location>
        <begin position="675"/>
        <end position="951"/>
    </location>
</feature>
<dbReference type="PROSITE" id="PS00107">
    <property type="entry name" value="PROTEIN_KINASE_ATP"/>
    <property type="match status" value="1"/>
</dbReference>
<keyword evidence="8" id="KW-0812">Transmembrane</keyword>
<dbReference type="Proteomes" id="UP000504607">
    <property type="component" value="Chromosome 3"/>
</dbReference>
<keyword evidence="8" id="KW-1133">Transmembrane helix</keyword>
<dbReference type="PROSITE" id="PS50011">
    <property type="entry name" value="PROTEIN_KINASE_DOM"/>
    <property type="match status" value="1"/>
</dbReference>
<evidence type="ECO:0000313" key="11">
    <source>
        <dbReference type="RefSeq" id="XP_010915267.1"/>
    </source>
</evidence>
<evidence type="ECO:0000256" key="2">
    <source>
        <dbReference type="ARBA" id="ARBA00022679"/>
    </source>
</evidence>
<dbReference type="GeneID" id="105040443"/>
<feature type="region of interest" description="Disordered" evidence="7">
    <location>
        <begin position="109"/>
        <end position="154"/>
    </location>
</feature>
<organism evidence="10 11">
    <name type="scientific">Elaeis guineensis var. tenera</name>
    <name type="common">Oil palm</name>
    <dbReference type="NCBI Taxonomy" id="51953"/>
    <lineage>
        <taxon>Eukaryota</taxon>
        <taxon>Viridiplantae</taxon>
        <taxon>Streptophyta</taxon>
        <taxon>Embryophyta</taxon>
        <taxon>Tracheophyta</taxon>
        <taxon>Spermatophyta</taxon>
        <taxon>Magnoliopsida</taxon>
        <taxon>Liliopsida</taxon>
        <taxon>Arecaceae</taxon>
        <taxon>Arecoideae</taxon>
        <taxon>Cocoseae</taxon>
        <taxon>Elaeidinae</taxon>
        <taxon>Elaeis</taxon>
    </lineage>
</organism>
<dbReference type="InterPro" id="IPR001245">
    <property type="entry name" value="Ser-Thr/Tyr_kinase_cat_dom"/>
</dbReference>
<feature type="transmembrane region" description="Helical" evidence="8">
    <location>
        <begin position="584"/>
        <end position="607"/>
    </location>
</feature>
<dbReference type="OrthoDB" id="1901798at2759"/>
<name>A0A6I9QW08_ELAGV</name>
<keyword evidence="5 6" id="KW-0067">ATP-binding</keyword>
<dbReference type="InterPro" id="IPR000719">
    <property type="entry name" value="Prot_kinase_dom"/>
</dbReference>
<evidence type="ECO:0000256" key="8">
    <source>
        <dbReference type="SAM" id="Phobius"/>
    </source>
</evidence>
<evidence type="ECO:0000256" key="3">
    <source>
        <dbReference type="ARBA" id="ARBA00022741"/>
    </source>
</evidence>
<dbReference type="GO" id="GO:0004674">
    <property type="term" value="F:protein serine/threonine kinase activity"/>
    <property type="evidence" value="ECO:0007669"/>
    <property type="project" value="UniProtKB-KW"/>
</dbReference>
<dbReference type="AlphaFoldDB" id="A0A6I9QW08"/>
<dbReference type="PANTHER" id="PTHR47989:SF45">
    <property type="entry name" value="OS01G0709500 PROTEIN"/>
    <property type="match status" value="1"/>
</dbReference>
<evidence type="ECO:0000259" key="9">
    <source>
        <dbReference type="PROSITE" id="PS50011"/>
    </source>
</evidence>
<dbReference type="InParanoid" id="A0A6I9QW08"/>
<accession>A0A6I9QW08</accession>
<dbReference type="Pfam" id="PF07714">
    <property type="entry name" value="PK_Tyr_Ser-Thr"/>
    <property type="match status" value="1"/>
</dbReference>
<dbReference type="Gene3D" id="1.10.510.10">
    <property type="entry name" value="Transferase(Phosphotransferase) domain 1"/>
    <property type="match status" value="1"/>
</dbReference>
<keyword evidence="4" id="KW-0418">Kinase</keyword>
<evidence type="ECO:0000256" key="5">
    <source>
        <dbReference type="ARBA" id="ARBA00022840"/>
    </source>
</evidence>
<dbReference type="PANTHER" id="PTHR47989">
    <property type="entry name" value="OS01G0750732 PROTEIN"/>
    <property type="match status" value="1"/>
</dbReference>
<dbReference type="PROSITE" id="PS00108">
    <property type="entry name" value="PROTEIN_KINASE_ST"/>
    <property type="match status" value="1"/>
</dbReference>
<dbReference type="FunCoup" id="A0A6I9QW08">
    <property type="interactions" value="322"/>
</dbReference>
<feature type="region of interest" description="Disordered" evidence="7">
    <location>
        <begin position="1001"/>
        <end position="1021"/>
    </location>
</feature>
<dbReference type="CDD" id="cd14066">
    <property type="entry name" value="STKc_IRAK"/>
    <property type="match status" value="1"/>
</dbReference>
<dbReference type="GO" id="GO:0005524">
    <property type="term" value="F:ATP binding"/>
    <property type="evidence" value="ECO:0007669"/>
    <property type="project" value="UniProtKB-UniRule"/>
</dbReference>
<dbReference type="InterPro" id="IPR057597">
    <property type="entry name" value="ALE2_N"/>
</dbReference>
<keyword evidence="8" id="KW-0472">Membrane</keyword>
<dbReference type="FunFam" id="1.10.510.10:FF:000051">
    <property type="entry name" value="Receptor-like serine/threonine-protein kinase ALE2"/>
    <property type="match status" value="1"/>
</dbReference>
<evidence type="ECO:0000256" key="4">
    <source>
        <dbReference type="ARBA" id="ARBA00022777"/>
    </source>
</evidence>
<dbReference type="FunFam" id="3.30.200.20:FF:000146">
    <property type="entry name" value="receptor-like serine/threonine-protein kinase ALE2"/>
    <property type="match status" value="1"/>
</dbReference>
<dbReference type="Pfam" id="PF23180">
    <property type="entry name" value="ALE2_N"/>
    <property type="match status" value="1"/>
</dbReference>
<gene>
    <name evidence="11" type="primary">LOC105040443</name>
</gene>
<reference evidence="11" key="1">
    <citation type="submission" date="2025-08" db="UniProtKB">
        <authorList>
            <consortium name="RefSeq"/>
        </authorList>
    </citation>
    <scope>IDENTIFICATION</scope>
</reference>
<dbReference type="KEGG" id="egu:105040443"/>
<feature type="region of interest" description="Disordered" evidence="7">
    <location>
        <begin position="251"/>
        <end position="408"/>
    </location>
</feature>
<sequence>MGRGVTTLHRWILGAVILFTAICGPGGLVVALSPAIHADPPHVKERVFSPVSVTKSPSTYAPSPVILPKGSFSHPPSVLPPTIKAVPPAIHAVPSLQPPSLSHYVSMEHRSPRTVPPSIGDQPDGPIGSAHDLSPSYTIAPPKGGAHGRAPNSNSPVIVPHASVSASPINIPNNTANKPPSIARMAPPPIVARIAPSAALYPPTKDFYRPAIPPTLNISPVSHGKRYGMPVATPPRDIHDRISPVTNEHFKGSSPVISPMPHEAKRPSNTTPAPMMSHPRPPAVRVPHGPAFAPAVPKHQQKPRKRVGNPTSAPFFLFPPTASQPVESPVVSSAPTVFPKNRRRHHAPLPYFQGPSLPPFQAPAPSPSSLIPSGPNEWPSQSPMLSPSVSVSNEPRTPSPQRMWSLPPPPPNLDCSSLTCTEPLINPVPGSPCFCVLPIKVGLRLSVALYTFFPLVSEFSQEVASGIFMKQSQVRIMGANAASEQLEKTDILVDLVPYGEKFDNTTAFSTYKKFWLKQVVIKTSLFGDYDVLYVLYPGLPPSPPASPANNNVGYGTIGSSSNAGMIKPLGVDVRKQNKKLSGRIVAVVVLSSFIALILCVGAAWLLLKRRDHTCLPAAGVPHALLPSFAKQSGTGLVILGSRSSSASASFSSSITYKGSAQTFSITEIERATNRFDCSRIIGEGGFGRVYRGVLEDGTKVAVKVLKRDDLQGGREFLAEVEMLSRLHHRNLVKLIGICTEEHIRCLVYELIPNGSLESHLHGVDKETAPLDWNTRMKIALGAARGLAYLHEDSSPPVIHRDFKSSNILLGHDYMPKVSDFGLARTAMKEGNEHISTRVMGTFGYVAPEYAMTGHLLVKSDVYSYGVVLLELLTGRKPVDMSKPQGQENLVAWARPLLTSMDGLETIIDPALGTNIPLDILAKVAAIASMCVQPEVSHRPFMGEVVQALKLVCNECDEYRGSESCSQGSLTREKAIKISRGWSVEAERMLLASDISSMPTKLTGDESGSFQGHSSSGPLKTGRNRQFWQRLRSLSTGSMTDHGVALRYGTSPESDRGWP</sequence>
<dbReference type="Gene3D" id="3.30.200.20">
    <property type="entry name" value="Phosphorylase Kinase, domain 1"/>
    <property type="match status" value="1"/>
</dbReference>
<keyword evidence="3 6" id="KW-0547">Nucleotide-binding</keyword>